<reference evidence="12 13" key="1">
    <citation type="journal article" date="2024" name="Nat. Commun.">
        <title>Phylogenomics reveals the evolutionary origins of lichenization in chlorophyte algae.</title>
        <authorList>
            <person name="Puginier C."/>
            <person name="Libourel C."/>
            <person name="Otte J."/>
            <person name="Skaloud P."/>
            <person name="Haon M."/>
            <person name="Grisel S."/>
            <person name="Petersen M."/>
            <person name="Berrin J.G."/>
            <person name="Delaux P.M."/>
            <person name="Dal Grande F."/>
            <person name="Keller J."/>
        </authorList>
    </citation>
    <scope>NUCLEOTIDE SEQUENCE [LARGE SCALE GENOMIC DNA]</scope>
    <source>
        <strain evidence="12 13">SAG 245.80</strain>
    </source>
</reference>
<evidence type="ECO:0000256" key="8">
    <source>
        <dbReference type="ARBA" id="ARBA00022989"/>
    </source>
</evidence>
<dbReference type="AlphaFoldDB" id="A0AAW1S3Q6"/>
<keyword evidence="5" id="KW-0812">Transmembrane</keyword>
<evidence type="ECO:0000256" key="3">
    <source>
        <dbReference type="ARBA" id="ARBA00022448"/>
    </source>
</evidence>
<comment type="similarity">
    <text evidence="2">Belongs to the TMEM38 family.</text>
</comment>
<dbReference type="GO" id="GO:0016020">
    <property type="term" value="C:membrane"/>
    <property type="evidence" value="ECO:0007669"/>
    <property type="project" value="InterPro"/>
</dbReference>
<dbReference type="PANTHER" id="PTHR12454">
    <property type="entry name" value="TRIMERIC INTRACELLULAR CATION CHANNEL"/>
    <property type="match status" value="1"/>
</dbReference>
<keyword evidence="13" id="KW-1185">Reference proteome</keyword>
<evidence type="ECO:0000313" key="13">
    <source>
        <dbReference type="Proteomes" id="UP001445335"/>
    </source>
</evidence>
<keyword evidence="9" id="KW-0406">Ion transport</keyword>
<evidence type="ECO:0000256" key="10">
    <source>
        <dbReference type="ARBA" id="ARBA00023136"/>
    </source>
</evidence>
<dbReference type="GO" id="GO:0042802">
    <property type="term" value="F:identical protein binding"/>
    <property type="evidence" value="ECO:0007669"/>
    <property type="project" value="InterPro"/>
</dbReference>
<keyword evidence="11" id="KW-0407">Ion channel</keyword>
<dbReference type="GO" id="GO:0005267">
    <property type="term" value="F:potassium channel activity"/>
    <property type="evidence" value="ECO:0007669"/>
    <property type="project" value="UniProtKB-KW"/>
</dbReference>
<comment type="subcellular location">
    <subcellularLocation>
        <location evidence="1">Endomembrane system</location>
        <topology evidence="1">Multi-pass membrane protein</topology>
    </subcellularLocation>
</comment>
<sequence>MVGLIAAFGGGILSSLLLQDPKRAPIALLESNSIGIIWTACWWLVNYLPGGLVAKLLSLRPCKLAAKACLNILRAGLMAARVDLAVELFPGVVAAPLLLGSIAGTGGRFSIDPILAAIGELPGPHEISVPTFAARSGFVGAAGYWLAVHVYRALSAAEGKALIMTAFLAHGALSDLVGHPLDWTYPLARVAHALARVPMPDALAGAAGRAAASVDSRPTPSESKKDK</sequence>
<evidence type="ECO:0000256" key="2">
    <source>
        <dbReference type="ARBA" id="ARBA00005766"/>
    </source>
</evidence>
<keyword evidence="8" id="KW-1133">Transmembrane helix</keyword>
<keyword evidence="3" id="KW-0813">Transport</keyword>
<organism evidence="12 13">
    <name type="scientific">Elliptochloris bilobata</name>
    <dbReference type="NCBI Taxonomy" id="381761"/>
    <lineage>
        <taxon>Eukaryota</taxon>
        <taxon>Viridiplantae</taxon>
        <taxon>Chlorophyta</taxon>
        <taxon>core chlorophytes</taxon>
        <taxon>Trebouxiophyceae</taxon>
        <taxon>Trebouxiophyceae incertae sedis</taxon>
        <taxon>Elliptochloris clade</taxon>
        <taxon>Elliptochloris</taxon>
    </lineage>
</organism>
<dbReference type="PANTHER" id="PTHR12454:SF11">
    <property type="entry name" value="GH25683P"/>
    <property type="match status" value="1"/>
</dbReference>
<evidence type="ECO:0000256" key="4">
    <source>
        <dbReference type="ARBA" id="ARBA00022538"/>
    </source>
</evidence>
<keyword evidence="10" id="KW-0472">Membrane</keyword>
<keyword evidence="4" id="KW-0633">Potassium transport</keyword>
<evidence type="ECO:0000256" key="1">
    <source>
        <dbReference type="ARBA" id="ARBA00004127"/>
    </source>
</evidence>
<gene>
    <name evidence="12" type="ORF">WJX81_006890</name>
</gene>
<evidence type="ECO:0000313" key="12">
    <source>
        <dbReference type="EMBL" id="KAK9840818.1"/>
    </source>
</evidence>
<comment type="caution">
    <text evidence="12">The sequence shown here is derived from an EMBL/GenBank/DDBJ whole genome shotgun (WGS) entry which is preliminary data.</text>
</comment>
<dbReference type="Proteomes" id="UP001445335">
    <property type="component" value="Unassembled WGS sequence"/>
</dbReference>
<keyword evidence="6" id="KW-0631">Potassium channel</keyword>
<accession>A0AAW1S3Q6</accession>
<evidence type="ECO:0000256" key="11">
    <source>
        <dbReference type="ARBA" id="ARBA00023303"/>
    </source>
</evidence>
<evidence type="ECO:0000256" key="6">
    <source>
        <dbReference type="ARBA" id="ARBA00022826"/>
    </source>
</evidence>
<evidence type="ECO:0000256" key="5">
    <source>
        <dbReference type="ARBA" id="ARBA00022692"/>
    </source>
</evidence>
<dbReference type="InterPro" id="IPR007866">
    <property type="entry name" value="TRIC_channel"/>
</dbReference>
<keyword evidence="7" id="KW-0630">Potassium</keyword>
<dbReference type="EMBL" id="JALJOU010000012">
    <property type="protein sequence ID" value="KAK9840818.1"/>
    <property type="molecule type" value="Genomic_DNA"/>
</dbReference>
<evidence type="ECO:0000256" key="9">
    <source>
        <dbReference type="ARBA" id="ARBA00023065"/>
    </source>
</evidence>
<name>A0AAW1S3Q6_9CHLO</name>
<protein>
    <submittedName>
        <fullName evidence="12">Uncharacterized protein</fullName>
    </submittedName>
</protein>
<dbReference type="GO" id="GO:0012505">
    <property type="term" value="C:endomembrane system"/>
    <property type="evidence" value="ECO:0007669"/>
    <property type="project" value="UniProtKB-SubCell"/>
</dbReference>
<proteinExistence type="inferred from homology"/>
<dbReference type="Pfam" id="PF05197">
    <property type="entry name" value="TRIC"/>
    <property type="match status" value="1"/>
</dbReference>
<evidence type="ECO:0000256" key="7">
    <source>
        <dbReference type="ARBA" id="ARBA00022958"/>
    </source>
</evidence>